<dbReference type="RefSeq" id="WP_126673998.1">
    <property type="nucleotide sequence ID" value="NZ_RYZR01000006.1"/>
</dbReference>
<evidence type="ECO:0000256" key="1">
    <source>
        <dbReference type="SAM" id="SignalP"/>
    </source>
</evidence>
<evidence type="ECO:0008006" key="4">
    <source>
        <dbReference type="Google" id="ProtNLM"/>
    </source>
</evidence>
<gene>
    <name evidence="2" type="ORF">EKH79_11640</name>
</gene>
<dbReference type="Gene3D" id="3.30.2420.10">
    <property type="entry name" value="TonB"/>
    <property type="match status" value="1"/>
</dbReference>
<feature type="chain" id="PRO_5018737792" description="TonB C-terminal domain-containing protein" evidence="1">
    <location>
        <begin position="21"/>
        <end position="177"/>
    </location>
</feature>
<dbReference type="Proteomes" id="UP000267077">
    <property type="component" value="Unassembled WGS sequence"/>
</dbReference>
<organism evidence="2 3">
    <name type="scientific">Dyella dinghuensis</name>
    <dbReference type="NCBI Taxonomy" id="1920169"/>
    <lineage>
        <taxon>Bacteria</taxon>
        <taxon>Pseudomonadati</taxon>
        <taxon>Pseudomonadota</taxon>
        <taxon>Gammaproteobacteria</taxon>
        <taxon>Lysobacterales</taxon>
        <taxon>Rhodanobacteraceae</taxon>
        <taxon>Dyella</taxon>
    </lineage>
</organism>
<dbReference type="SUPFAM" id="SSF74653">
    <property type="entry name" value="TolA/TonB C-terminal domain"/>
    <property type="match status" value="1"/>
</dbReference>
<dbReference type="OrthoDB" id="5953911at2"/>
<dbReference type="PROSITE" id="PS51257">
    <property type="entry name" value="PROKAR_LIPOPROTEIN"/>
    <property type="match status" value="1"/>
</dbReference>
<comment type="caution">
    <text evidence="2">The sequence shown here is derived from an EMBL/GenBank/DDBJ whole genome shotgun (WGS) entry which is preliminary data.</text>
</comment>
<keyword evidence="1" id="KW-0732">Signal</keyword>
<keyword evidence="3" id="KW-1185">Reference proteome</keyword>
<sequence>MRWRNGCLVAIMGFTLCACHTTIKSAPEATPQGSASWHVVDTPSTPRYDLAVDQVASGAGVISRVSPIYPAQELPKCPPSVDVQAQLIIDESGRVTDVRVDDEVRADPSRHHYIDAVRVAATQWEFSPLQIDKWTHDADGTRHLQSHELKPFSLMYAFHFECRDGQTNTSVDKTSAP</sequence>
<dbReference type="AlphaFoldDB" id="A0A3S0PXL5"/>
<feature type="signal peptide" evidence="1">
    <location>
        <begin position="1"/>
        <end position="20"/>
    </location>
</feature>
<protein>
    <recommendedName>
        <fullName evidence="4">TonB C-terminal domain-containing protein</fullName>
    </recommendedName>
</protein>
<evidence type="ECO:0000313" key="2">
    <source>
        <dbReference type="EMBL" id="RUL63060.1"/>
    </source>
</evidence>
<proteinExistence type="predicted"/>
<dbReference type="EMBL" id="RYZR01000006">
    <property type="protein sequence ID" value="RUL63060.1"/>
    <property type="molecule type" value="Genomic_DNA"/>
</dbReference>
<reference evidence="2 3" key="1">
    <citation type="submission" date="2018-12" db="EMBL/GenBank/DDBJ databases">
        <title>Dyella dinghuensis sp. nov. DHOA06 and Dyella choica sp. nov. 4M-K27, isolated from forest soil.</title>
        <authorList>
            <person name="Qiu L.-H."/>
            <person name="Gao Z.-H."/>
        </authorList>
    </citation>
    <scope>NUCLEOTIDE SEQUENCE [LARGE SCALE GENOMIC DNA]</scope>
    <source>
        <strain evidence="2 3">DHOA06</strain>
    </source>
</reference>
<name>A0A3S0PXL5_9GAMM</name>
<evidence type="ECO:0000313" key="3">
    <source>
        <dbReference type="Proteomes" id="UP000267077"/>
    </source>
</evidence>
<accession>A0A3S0PXL5</accession>